<protein>
    <submittedName>
        <fullName evidence="1">Uncharacterized protein</fullName>
    </submittedName>
</protein>
<accession>T1KQ04</accession>
<evidence type="ECO:0000313" key="1">
    <source>
        <dbReference type="EnsemblMetazoa" id="tetur17g02350.1"/>
    </source>
</evidence>
<dbReference type="EMBL" id="CAEY01000341">
    <property type="status" value="NOT_ANNOTATED_CDS"/>
    <property type="molecule type" value="Genomic_DNA"/>
</dbReference>
<proteinExistence type="predicted"/>
<dbReference type="EnsemblMetazoa" id="tetur17g02350.1">
    <property type="protein sequence ID" value="tetur17g02350.1"/>
    <property type="gene ID" value="tetur17g02350"/>
</dbReference>
<keyword evidence="2" id="KW-1185">Reference proteome</keyword>
<dbReference type="AlphaFoldDB" id="T1KQ04"/>
<dbReference type="HOGENOM" id="CLU_3417522_0_0_1"/>
<organism evidence="1 2">
    <name type="scientific">Tetranychus urticae</name>
    <name type="common">Two-spotted spider mite</name>
    <dbReference type="NCBI Taxonomy" id="32264"/>
    <lineage>
        <taxon>Eukaryota</taxon>
        <taxon>Metazoa</taxon>
        <taxon>Ecdysozoa</taxon>
        <taxon>Arthropoda</taxon>
        <taxon>Chelicerata</taxon>
        <taxon>Arachnida</taxon>
        <taxon>Acari</taxon>
        <taxon>Acariformes</taxon>
        <taxon>Trombidiformes</taxon>
        <taxon>Prostigmata</taxon>
        <taxon>Eleutherengona</taxon>
        <taxon>Raphignathae</taxon>
        <taxon>Tetranychoidea</taxon>
        <taxon>Tetranychidae</taxon>
        <taxon>Tetranychus</taxon>
    </lineage>
</organism>
<reference evidence="1" key="2">
    <citation type="submission" date="2015-06" db="UniProtKB">
        <authorList>
            <consortium name="EnsemblMetazoa"/>
        </authorList>
    </citation>
    <scope>IDENTIFICATION</scope>
</reference>
<dbReference type="Proteomes" id="UP000015104">
    <property type="component" value="Unassembled WGS sequence"/>
</dbReference>
<evidence type="ECO:0000313" key="2">
    <source>
        <dbReference type="Proteomes" id="UP000015104"/>
    </source>
</evidence>
<name>T1KQ04_TETUR</name>
<sequence>MKVITRRDDFDVIFSALTLHKKTSGC</sequence>
<reference evidence="2" key="1">
    <citation type="submission" date="2011-08" db="EMBL/GenBank/DDBJ databases">
        <authorList>
            <person name="Rombauts S."/>
        </authorList>
    </citation>
    <scope>NUCLEOTIDE SEQUENCE</scope>
    <source>
        <strain evidence="2">London</strain>
    </source>
</reference>